<dbReference type="GO" id="GO:0006260">
    <property type="term" value="P:DNA replication"/>
    <property type="evidence" value="ECO:0007669"/>
    <property type="project" value="UniProtKB-KW"/>
</dbReference>
<evidence type="ECO:0000313" key="14">
    <source>
        <dbReference type="Proteomes" id="UP000031366"/>
    </source>
</evidence>
<protein>
    <recommendedName>
        <fullName evidence="11">8-oxo-dGTP diphosphatase</fullName>
        <ecNumber evidence="11">3.6.1.55</ecNumber>
    </recommendedName>
</protein>
<comment type="similarity">
    <text evidence="2">Belongs to the Nudix hydrolase family.</text>
</comment>
<organism evidence="13 14">
    <name type="scientific">Clostridium argentinense CDC 2741</name>
    <dbReference type="NCBI Taxonomy" id="1418104"/>
    <lineage>
        <taxon>Bacteria</taxon>
        <taxon>Bacillati</taxon>
        <taxon>Bacillota</taxon>
        <taxon>Clostridia</taxon>
        <taxon>Eubacteriales</taxon>
        <taxon>Clostridiaceae</taxon>
        <taxon>Clostridium</taxon>
    </lineage>
</organism>
<evidence type="ECO:0000256" key="7">
    <source>
        <dbReference type="ARBA" id="ARBA00022801"/>
    </source>
</evidence>
<dbReference type="GO" id="GO:0044715">
    <property type="term" value="F:8-oxo-dGDP phosphatase activity"/>
    <property type="evidence" value="ECO:0007669"/>
    <property type="project" value="TreeGrafter"/>
</dbReference>
<keyword evidence="8" id="KW-0460">Magnesium</keyword>
<dbReference type="PANTHER" id="PTHR47707:SF1">
    <property type="entry name" value="NUDIX HYDROLASE FAMILY PROTEIN"/>
    <property type="match status" value="1"/>
</dbReference>
<dbReference type="STRING" id="29341.RSJ17_10075"/>
<comment type="cofactor">
    <cofactor evidence="1">
        <name>Mg(2+)</name>
        <dbReference type="ChEBI" id="CHEBI:18420"/>
    </cofactor>
</comment>
<dbReference type="PROSITE" id="PS00893">
    <property type="entry name" value="NUDIX_BOX"/>
    <property type="match status" value="1"/>
</dbReference>
<dbReference type="Proteomes" id="UP000031366">
    <property type="component" value="Unassembled WGS sequence"/>
</dbReference>
<keyword evidence="5" id="KW-0479">Metal-binding</keyword>
<evidence type="ECO:0000256" key="5">
    <source>
        <dbReference type="ARBA" id="ARBA00022723"/>
    </source>
</evidence>
<evidence type="ECO:0000256" key="6">
    <source>
        <dbReference type="ARBA" id="ARBA00022763"/>
    </source>
</evidence>
<comment type="catalytic activity">
    <reaction evidence="10">
        <text>8-oxo-dGTP + H2O = 8-oxo-dGMP + diphosphate + H(+)</text>
        <dbReference type="Rhea" id="RHEA:31575"/>
        <dbReference type="ChEBI" id="CHEBI:15377"/>
        <dbReference type="ChEBI" id="CHEBI:15378"/>
        <dbReference type="ChEBI" id="CHEBI:33019"/>
        <dbReference type="ChEBI" id="CHEBI:63224"/>
        <dbReference type="ChEBI" id="CHEBI:77896"/>
        <dbReference type="EC" id="3.6.1.55"/>
    </reaction>
</comment>
<evidence type="ECO:0000256" key="1">
    <source>
        <dbReference type="ARBA" id="ARBA00001946"/>
    </source>
</evidence>
<comment type="caution">
    <text evidence="13">The sequence shown here is derived from an EMBL/GenBank/DDBJ whole genome shotgun (WGS) entry which is preliminary data.</text>
</comment>
<dbReference type="SUPFAM" id="SSF55811">
    <property type="entry name" value="Nudix"/>
    <property type="match status" value="1"/>
</dbReference>
<evidence type="ECO:0000256" key="9">
    <source>
        <dbReference type="ARBA" id="ARBA00023204"/>
    </source>
</evidence>
<evidence type="ECO:0000256" key="11">
    <source>
        <dbReference type="ARBA" id="ARBA00038905"/>
    </source>
</evidence>
<dbReference type="GO" id="GO:0044716">
    <property type="term" value="F:8-oxo-GDP phosphatase activity"/>
    <property type="evidence" value="ECO:0007669"/>
    <property type="project" value="TreeGrafter"/>
</dbReference>
<evidence type="ECO:0000256" key="2">
    <source>
        <dbReference type="ARBA" id="ARBA00005582"/>
    </source>
</evidence>
<keyword evidence="3" id="KW-0515">Mutator protein</keyword>
<dbReference type="OrthoDB" id="9786032at2"/>
<keyword evidence="9" id="KW-0234">DNA repair</keyword>
<keyword evidence="14" id="KW-1185">Reference proteome</keyword>
<proteinExistence type="inferred from homology"/>
<dbReference type="GO" id="GO:0035539">
    <property type="term" value="F:8-oxo-7,8-dihydrodeoxyguanosine triphosphate pyrophosphatase activity"/>
    <property type="evidence" value="ECO:0007669"/>
    <property type="project" value="UniProtKB-EC"/>
</dbReference>
<dbReference type="Gene3D" id="3.90.79.10">
    <property type="entry name" value="Nucleoside Triphosphate Pyrophosphohydrolase"/>
    <property type="match status" value="1"/>
</dbReference>
<sequence>MELWDILDKDGNRTGKVAPRGSKMSEGEYHLVVFIWIENVDGNFIISRRSPNKTNANKWETVGGSVIAGEESLEAALREVKEELGIELKVENGGLLRRIRFDTKSPWIADIYHFRQEIDINEVIPQQGEVSEVKLMTKEDILEIIKSGDFFYGDMYLEYIGHYLFK</sequence>
<dbReference type="AlphaFoldDB" id="A0A0C1U9D3"/>
<dbReference type="EC" id="3.6.1.55" evidence="11"/>
<evidence type="ECO:0000259" key="12">
    <source>
        <dbReference type="PROSITE" id="PS51462"/>
    </source>
</evidence>
<evidence type="ECO:0000256" key="4">
    <source>
        <dbReference type="ARBA" id="ARBA00022705"/>
    </source>
</evidence>
<dbReference type="InterPro" id="IPR047127">
    <property type="entry name" value="MutT-like"/>
</dbReference>
<evidence type="ECO:0000313" key="13">
    <source>
        <dbReference type="EMBL" id="KIE48298.1"/>
    </source>
</evidence>
<gene>
    <name evidence="13" type="ORF">U732_4050</name>
</gene>
<evidence type="ECO:0000256" key="3">
    <source>
        <dbReference type="ARBA" id="ARBA00022457"/>
    </source>
</evidence>
<dbReference type="PANTHER" id="PTHR47707">
    <property type="entry name" value="8-OXO-DGTP DIPHOSPHATASE"/>
    <property type="match status" value="1"/>
</dbReference>
<evidence type="ECO:0000256" key="10">
    <source>
        <dbReference type="ARBA" id="ARBA00035861"/>
    </source>
</evidence>
<dbReference type="GO" id="GO:0008413">
    <property type="term" value="F:8-oxo-7,8-dihydroguanosine triphosphate pyrophosphatase activity"/>
    <property type="evidence" value="ECO:0007669"/>
    <property type="project" value="TreeGrafter"/>
</dbReference>
<dbReference type="EMBL" id="AYSO01000011">
    <property type="protein sequence ID" value="KIE48298.1"/>
    <property type="molecule type" value="Genomic_DNA"/>
</dbReference>
<feature type="domain" description="Nudix hydrolase" evidence="12">
    <location>
        <begin position="28"/>
        <end position="158"/>
    </location>
</feature>
<accession>A0A0C1U9D3</accession>
<name>A0A0C1U9D3_9CLOT</name>
<dbReference type="GO" id="GO:0006281">
    <property type="term" value="P:DNA repair"/>
    <property type="evidence" value="ECO:0007669"/>
    <property type="project" value="UniProtKB-KW"/>
</dbReference>
<keyword evidence="6" id="KW-0227">DNA damage</keyword>
<keyword evidence="7" id="KW-0378">Hydrolase</keyword>
<dbReference type="InterPro" id="IPR015797">
    <property type="entry name" value="NUDIX_hydrolase-like_dom_sf"/>
</dbReference>
<dbReference type="Pfam" id="PF00293">
    <property type="entry name" value="NUDIX"/>
    <property type="match status" value="1"/>
</dbReference>
<keyword evidence="4" id="KW-0235">DNA replication</keyword>
<reference evidence="13 14" key="1">
    <citation type="journal article" date="2015" name="Infect. Genet. Evol.">
        <title>Genomic sequences of six botulinum neurotoxin-producing strains representing three clostridial species illustrate the mobility and diversity of botulinum neurotoxin genes.</title>
        <authorList>
            <person name="Smith T.J."/>
            <person name="Hill K.K."/>
            <person name="Xie G."/>
            <person name="Foley B.T."/>
            <person name="Williamson C.H."/>
            <person name="Foster J.T."/>
            <person name="Johnson S.L."/>
            <person name="Chertkov O."/>
            <person name="Teshima H."/>
            <person name="Gibbons H.S."/>
            <person name="Johnsky L.A."/>
            <person name="Karavis M.A."/>
            <person name="Smith L.A."/>
        </authorList>
    </citation>
    <scope>NUCLEOTIDE SEQUENCE [LARGE SCALE GENOMIC DNA]</scope>
    <source>
        <strain evidence="13 14">CDC 2741</strain>
    </source>
</reference>
<evidence type="ECO:0000256" key="8">
    <source>
        <dbReference type="ARBA" id="ARBA00022842"/>
    </source>
</evidence>
<dbReference type="GO" id="GO:0046872">
    <property type="term" value="F:metal ion binding"/>
    <property type="evidence" value="ECO:0007669"/>
    <property type="project" value="UniProtKB-KW"/>
</dbReference>
<dbReference type="InterPro" id="IPR020084">
    <property type="entry name" value="NUDIX_hydrolase_CS"/>
</dbReference>
<dbReference type="CDD" id="cd04693">
    <property type="entry name" value="NUDIX_Hydrolase"/>
    <property type="match status" value="1"/>
</dbReference>
<dbReference type="PROSITE" id="PS51462">
    <property type="entry name" value="NUDIX"/>
    <property type="match status" value="1"/>
</dbReference>
<dbReference type="InterPro" id="IPR000086">
    <property type="entry name" value="NUDIX_hydrolase_dom"/>
</dbReference>
<dbReference type="RefSeq" id="WP_052267905.1">
    <property type="nucleotide sequence ID" value="NZ_AYSO01000011.1"/>
</dbReference>